<keyword evidence="6" id="KW-0472">Membrane</keyword>
<dbReference type="InterPro" id="IPR036890">
    <property type="entry name" value="HATPase_C_sf"/>
</dbReference>
<dbReference type="Proteomes" id="UP001610104">
    <property type="component" value="Unassembled WGS sequence"/>
</dbReference>
<evidence type="ECO:0000313" key="9">
    <source>
        <dbReference type="Proteomes" id="UP001610104"/>
    </source>
</evidence>
<sequence>MKHHKLPYLFFCFVLLNIPGVFNNSLHAQNTPDSTSIYYHAILQINDINLTGKAFEFFNKKAEQSLMQGDTIKAAYHFELIALGQFKMGFTHESELTAVKAMGLLDAIKDRTKTAEPRKRLTNHLGMVYRKIEDYDNAIWYYNLALELKDNLVDKIAILTNMANTHADSDNYQEAAAVLIPHYDSVLAMKETETKAVYLDNLGYFQSKTGHSSALNNMELALQIRLSLEDMVALFSSYRHLFLFYLDQNDKAKAITYFNKMKALSDQINSPIFELETMELKMKLEGNSDFMSYVALKNETERKKQLQENNYAAIKYDFQKKEKEAQKLELQIKDSQIEAEQEKLNKTIYQSITILGLFLTVFLYVIVRTKHRKDKLQQVYNTETRISKKVHDEVANDLYRVMTKIQKTETIKEAILDDLEEVYNKTRDISKESSIIDIHGTYEAHLRDLLQSYKSDAVNIITKDLSKVNWEGLDHDKKITLHRVLQELMTNMRKHSKATLVVLTFSQKGKKIIIDYKDNGIGTNLIKNSGLHNTENRMESINGTITFETKVNNGFKARVSL</sequence>
<dbReference type="Gene3D" id="1.25.40.10">
    <property type="entry name" value="Tetratricopeptide repeat domain"/>
    <property type="match status" value="2"/>
</dbReference>
<evidence type="ECO:0000256" key="7">
    <source>
        <dbReference type="SAM" id="SignalP"/>
    </source>
</evidence>
<evidence type="ECO:0000256" key="6">
    <source>
        <dbReference type="SAM" id="Phobius"/>
    </source>
</evidence>
<dbReference type="SUPFAM" id="SSF55874">
    <property type="entry name" value="ATPase domain of HSP90 chaperone/DNA topoisomerase II/histidine kinase"/>
    <property type="match status" value="1"/>
</dbReference>
<keyword evidence="9" id="KW-1185">Reference proteome</keyword>
<keyword evidence="6" id="KW-0812">Transmembrane</keyword>
<feature type="repeat" description="TPR" evidence="4">
    <location>
        <begin position="119"/>
        <end position="152"/>
    </location>
</feature>
<keyword evidence="7" id="KW-0732">Signal</keyword>
<protein>
    <recommendedName>
        <fullName evidence="10">Tetratricopeptide repeat protein</fullName>
    </recommendedName>
</protein>
<accession>A0ABW7MRS8</accession>
<evidence type="ECO:0000256" key="1">
    <source>
        <dbReference type="ARBA" id="ARBA00022679"/>
    </source>
</evidence>
<dbReference type="InterPro" id="IPR019734">
    <property type="entry name" value="TPR_rpt"/>
</dbReference>
<name>A0ABW7MRS8_9FLAO</name>
<evidence type="ECO:0008006" key="10">
    <source>
        <dbReference type="Google" id="ProtNLM"/>
    </source>
</evidence>
<feature type="chain" id="PRO_5046245050" description="Tetratricopeptide repeat protein" evidence="7">
    <location>
        <begin position="24"/>
        <end position="561"/>
    </location>
</feature>
<evidence type="ECO:0000313" key="8">
    <source>
        <dbReference type="EMBL" id="MFH6769546.1"/>
    </source>
</evidence>
<dbReference type="PANTHER" id="PTHR24421:SF60">
    <property type="entry name" value="SENSOR HISTIDINE KINASE COMP"/>
    <property type="match status" value="1"/>
</dbReference>
<keyword evidence="3" id="KW-0902">Two-component regulatory system</keyword>
<organism evidence="8 9">
    <name type="scientific">Gaetbulibacter aquiaggeris</name>
    <dbReference type="NCBI Taxonomy" id="1735373"/>
    <lineage>
        <taxon>Bacteria</taxon>
        <taxon>Pseudomonadati</taxon>
        <taxon>Bacteroidota</taxon>
        <taxon>Flavobacteriia</taxon>
        <taxon>Flavobacteriales</taxon>
        <taxon>Flavobacteriaceae</taxon>
        <taxon>Gaetbulibacter</taxon>
    </lineage>
</organism>
<evidence type="ECO:0000256" key="5">
    <source>
        <dbReference type="SAM" id="Coils"/>
    </source>
</evidence>
<gene>
    <name evidence="8" type="ORF">V8G56_12415</name>
</gene>
<dbReference type="EMBL" id="JBAWKC010000004">
    <property type="protein sequence ID" value="MFH6769546.1"/>
    <property type="molecule type" value="Genomic_DNA"/>
</dbReference>
<reference evidence="8 9" key="1">
    <citation type="submission" date="2024-02" db="EMBL/GenBank/DDBJ databases">
        <title>A Gaetbulibacter species isolated from tidal flats and genomic insights of their niches.</title>
        <authorList>
            <person name="Ye Y."/>
        </authorList>
    </citation>
    <scope>NUCLEOTIDE SEQUENCE [LARGE SCALE GENOMIC DNA]</scope>
    <source>
        <strain evidence="8 9">KEM-8</strain>
    </source>
</reference>
<keyword evidence="5" id="KW-0175">Coiled coil</keyword>
<keyword evidence="4" id="KW-0802">TPR repeat</keyword>
<feature type="transmembrane region" description="Helical" evidence="6">
    <location>
        <begin position="348"/>
        <end position="367"/>
    </location>
</feature>
<dbReference type="PANTHER" id="PTHR24421">
    <property type="entry name" value="NITRATE/NITRITE SENSOR PROTEIN NARX-RELATED"/>
    <property type="match status" value="1"/>
</dbReference>
<dbReference type="InterPro" id="IPR011990">
    <property type="entry name" value="TPR-like_helical_dom_sf"/>
</dbReference>
<proteinExistence type="predicted"/>
<feature type="signal peptide" evidence="7">
    <location>
        <begin position="1"/>
        <end position="23"/>
    </location>
</feature>
<dbReference type="PROSITE" id="PS50005">
    <property type="entry name" value="TPR"/>
    <property type="match status" value="1"/>
</dbReference>
<dbReference type="RefSeq" id="WP_395438775.1">
    <property type="nucleotide sequence ID" value="NZ_JBAWKC010000004.1"/>
</dbReference>
<keyword evidence="1" id="KW-0808">Transferase</keyword>
<evidence type="ECO:0000256" key="3">
    <source>
        <dbReference type="ARBA" id="ARBA00023012"/>
    </source>
</evidence>
<dbReference type="CDD" id="cd16917">
    <property type="entry name" value="HATPase_UhpB-NarQ-NarX-like"/>
    <property type="match status" value="1"/>
</dbReference>
<keyword evidence="2" id="KW-0418">Kinase</keyword>
<keyword evidence="6" id="KW-1133">Transmembrane helix</keyword>
<dbReference type="SUPFAM" id="SSF48452">
    <property type="entry name" value="TPR-like"/>
    <property type="match status" value="2"/>
</dbReference>
<dbReference type="InterPro" id="IPR050482">
    <property type="entry name" value="Sensor_HK_TwoCompSys"/>
</dbReference>
<feature type="coiled-coil region" evidence="5">
    <location>
        <begin position="311"/>
        <end position="345"/>
    </location>
</feature>
<comment type="caution">
    <text evidence="8">The sequence shown here is derived from an EMBL/GenBank/DDBJ whole genome shotgun (WGS) entry which is preliminary data.</text>
</comment>
<evidence type="ECO:0000256" key="2">
    <source>
        <dbReference type="ARBA" id="ARBA00022777"/>
    </source>
</evidence>
<evidence type="ECO:0000256" key="4">
    <source>
        <dbReference type="PROSITE-ProRule" id="PRU00339"/>
    </source>
</evidence>
<dbReference type="Gene3D" id="3.30.565.10">
    <property type="entry name" value="Histidine kinase-like ATPase, C-terminal domain"/>
    <property type="match status" value="1"/>
</dbReference>
<dbReference type="Pfam" id="PF13181">
    <property type="entry name" value="TPR_8"/>
    <property type="match status" value="1"/>
</dbReference>